<dbReference type="RefSeq" id="WP_051662221.1">
    <property type="nucleotide sequence ID" value="NZ_CP157400.1"/>
</dbReference>
<dbReference type="InterPro" id="IPR007499">
    <property type="entry name" value="ERF_bacteria_virus"/>
</dbReference>
<proteinExistence type="predicted"/>
<dbReference type="AlphaFoldDB" id="A0AAU7NN99"/>
<organism evidence="2">
    <name type="scientific">Pediococcus pentosaceus CGMCC 7049</name>
    <dbReference type="NCBI Taxonomy" id="1460385"/>
    <lineage>
        <taxon>Bacteria</taxon>
        <taxon>Bacillati</taxon>
        <taxon>Bacillota</taxon>
        <taxon>Bacilli</taxon>
        <taxon>Lactobacillales</taxon>
        <taxon>Lactobacillaceae</taxon>
        <taxon>Pediococcus</taxon>
    </lineage>
</organism>
<reference evidence="2" key="1">
    <citation type="submission" date="2014-02" db="EMBL/GenBank/DDBJ databases">
        <authorList>
            <person name="Zhao D."/>
            <person name="Dong X."/>
            <person name="Li Y."/>
            <person name="Lv L."/>
            <person name="Zhao D."/>
            <person name="Gao Y."/>
            <person name="Wang Y."/>
            <person name="Li Y."/>
        </authorList>
    </citation>
    <scope>NUCLEOTIDE SEQUENCE</scope>
    <source>
        <strain evidence="2">CGMCC 7049</strain>
    </source>
</reference>
<feature type="compositionally biased region" description="Basic and acidic residues" evidence="1">
    <location>
        <begin position="147"/>
        <end position="156"/>
    </location>
</feature>
<protein>
    <submittedName>
        <fullName evidence="2">ERF family protein</fullName>
    </submittedName>
</protein>
<name>A0AAU7NN99_PEDPE</name>
<feature type="region of interest" description="Disordered" evidence="1">
    <location>
        <begin position="140"/>
        <end position="176"/>
    </location>
</feature>
<dbReference type="Pfam" id="PF04404">
    <property type="entry name" value="ERF"/>
    <property type="match status" value="1"/>
</dbReference>
<sequence>MNDLLEKIDLTSLENAKFLVELKAGFNKELAKFHNKVKPPSKNGHVDFVSKKGGRTKYDYVQLEDLIKAIDTALNGIGMTWSQDSEVNNGAAKVRTRILSSNGYEYVSPWIVIKTSGQAQDIGSAITYAKRYSLGTSFGINSETDDDGQKAQESVRKQNSNNNSTTKANPNPVNRMITPKQLGEIKTQLIELGLAKGTSSDIEANKYLSMAKLKRLEDLSSDYAKALLKHIEEDLKQVKATENESNEFDDFLKGR</sequence>
<evidence type="ECO:0000313" key="2">
    <source>
        <dbReference type="EMBL" id="XBS09122.1"/>
    </source>
</evidence>
<gene>
    <name evidence="2" type="ORF">BB06_04135</name>
</gene>
<accession>A0AAU7NN99</accession>
<dbReference type="EMBL" id="CP157400">
    <property type="protein sequence ID" value="XBS09122.1"/>
    <property type="molecule type" value="Genomic_DNA"/>
</dbReference>
<reference evidence="2" key="2">
    <citation type="submission" date="2024-05" db="EMBL/GenBank/DDBJ databases">
        <authorList>
            <person name="Chen H."/>
        </authorList>
    </citation>
    <scope>NUCLEOTIDE SEQUENCE</scope>
    <source>
        <strain evidence="2">CGMCC 7049</strain>
    </source>
</reference>
<evidence type="ECO:0000256" key="1">
    <source>
        <dbReference type="SAM" id="MobiDB-lite"/>
    </source>
</evidence>
<feature type="compositionally biased region" description="Polar residues" evidence="1">
    <location>
        <begin position="157"/>
        <end position="172"/>
    </location>
</feature>